<organism evidence="1 2">
    <name type="scientific">Candidatus Kinetoplastidibacterium desouzai TCC079E</name>
    <dbReference type="NCBI Taxonomy" id="1208919"/>
    <lineage>
        <taxon>Bacteria</taxon>
        <taxon>Pseudomonadati</taxon>
        <taxon>Pseudomonadota</taxon>
        <taxon>Betaproteobacteria</taxon>
        <taxon>Candidatus Kinetoplastidibacterium</taxon>
    </lineage>
</organism>
<reference evidence="1 2" key="1">
    <citation type="journal article" date="2013" name="Genome Biol. Evol.">
        <title>Genome evolution and phylogenomic analysis of candidatus kinetoplastibacterium, the betaproteobacterial endosymbionts of strigomonas and angomonas.</title>
        <authorList>
            <person name="Alves J.M."/>
            <person name="Serrano M.G."/>
            <person name="Maia da Silva F."/>
            <person name="Voegtly L.J."/>
            <person name="Matveyev A.V."/>
            <person name="Teixeira M.M."/>
            <person name="Camargo E.P."/>
            <person name="Buck G.A."/>
        </authorList>
    </citation>
    <scope>NUCLEOTIDE SEQUENCE [LARGE SCALE GENOMIC DNA]</scope>
    <source>
        <strain evidence="1 2">TCC079E</strain>
    </source>
</reference>
<dbReference type="KEGG" id="kde:CDSE_0545"/>
<sequence>MFFMQFCDQEILIDVSTAAVDTGGYGVFLTVTSEGGTEVDNVFSYLGDCSSLFEARNLAEIFAKKWIDENIFP</sequence>
<proteinExistence type="predicted"/>
<protein>
    <submittedName>
        <fullName evidence="1">Uncharacterized protein</fullName>
    </submittedName>
</protein>
<keyword evidence="2" id="KW-1185">Reference proteome</keyword>
<gene>
    <name evidence="1" type="ORF">CDSE_0545</name>
</gene>
<dbReference type="Proteomes" id="UP000011547">
    <property type="component" value="Chromosome"/>
</dbReference>
<name>M1L277_9PROT</name>
<dbReference type="HOGENOM" id="CLU_202943_0_0_4"/>
<evidence type="ECO:0000313" key="1">
    <source>
        <dbReference type="EMBL" id="AGF46853.1"/>
    </source>
</evidence>
<dbReference type="AlphaFoldDB" id="M1L277"/>
<evidence type="ECO:0000313" key="2">
    <source>
        <dbReference type="Proteomes" id="UP000011547"/>
    </source>
</evidence>
<dbReference type="EMBL" id="CP003803">
    <property type="protein sequence ID" value="AGF46853.1"/>
    <property type="molecule type" value="Genomic_DNA"/>
</dbReference>
<dbReference type="eggNOG" id="ENOG50346GT">
    <property type="taxonomic scope" value="Bacteria"/>
</dbReference>
<accession>M1L277</accession>
<dbReference type="PATRIC" id="fig|1208919.3.peg.291"/>